<gene>
    <name evidence="3" type="ORF">BJY01DRAFT_245088</name>
</gene>
<dbReference type="Gene3D" id="3.90.1200.10">
    <property type="match status" value="1"/>
</dbReference>
<dbReference type="SUPFAM" id="SSF56112">
    <property type="entry name" value="Protein kinase-like (PK-like)"/>
    <property type="match status" value="1"/>
</dbReference>
<comment type="caution">
    <text evidence="3">The sequence shown here is derived from an EMBL/GenBank/DDBJ whole genome shotgun (WGS) entry which is preliminary data.</text>
</comment>
<dbReference type="Proteomes" id="UP001610446">
    <property type="component" value="Unassembled WGS sequence"/>
</dbReference>
<name>A0ABR4KFU5_9EURO</name>
<protein>
    <recommendedName>
        <fullName evidence="2">Aminoglycoside phosphotransferase domain-containing protein</fullName>
    </recommendedName>
</protein>
<feature type="domain" description="Aminoglycoside phosphotransferase" evidence="2">
    <location>
        <begin position="32"/>
        <end position="104"/>
    </location>
</feature>
<evidence type="ECO:0000313" key="4">
    <source>
        <dbReference type="Proteomes" id="UP001610446"/>
    </source>
</evidence>
<organism evidence="3 4">
    <name type="scientific">Aspergillus pseudoustus</name>
    <dbReference type="NCBI Taxonomy" id="1810923"/>
    <lineage>
        <taxon>Eukaryota</taxon>
        <taxon>Fungi</taxon>
        <taxon>Dikarya</taxon>
        <taxon>Ascomycota</taxon>
        <taxon>Pezizomycotina</taxon>
        <taxon>Eurotiomycetes</taxon>
        <taxon>Eurotiomycetidae</taxon>
        <taxon>Eurotiales</taxon>
        <taxon>Aspergillaceae</taxon>
        <taxon>Aspergillus</taxon>
        <taxon>Aspergillus subgen. Nidulantes</taxon>
    </lineage>
</organism>
<evidence type="ECO:0000313" key="3">
    <source>
        <dbReference type="EMBL" id="KAL2851151.1"/>
    </source>
</evidence>
<sequence>MNVYMNKRLAYHNIYLAKHRSIHCDDTIDLSPYPLSLCHGDICRRNIILREDGSPCLLNWGLAGFYPRFFELVALKCTMPYADEFGGALERQFEAAMGLADEERRDMQLVTFNQYANYICDEPSQAKHDALIESLERHAGVGKGNTADQAGYSASEGQYAGNQPDGKTTSDDGPEDPVPTDDSEK</sequence>
<reference evidence="3 4" key="1">
    <citation type="submission" date="2024-07" db="EMBL/GenBank/DDBJ databases">
        <title>Section-level genome sequencing and comparative genomics of Aspergillus sections Usti and Cavernicolus.</title>
        <authorList>
            <consortium name="Lawrence Berkeley National Laboratory"/>
            <person name="Nybo J.L."/>
            <person name="Vesth T.C."/>
            <person name="Theobald S."/>
            <person name="Frisvad J.C."/>
            <person name="Larsen T.O."/>
            <person name="Kjaerboelling I."/>
            <person name="Rothschild-Mancinelli K."/>
            <person name="Lyhne E.K."/>
            <person name="Kogle M.E."/>
            <person name="Barry K."/>
            <person name="Clum A."/>
            <person name="Na H."/>
            <person name="Ledsgaard L."/>
            <person name="Lin J."/>
            <person name="Lipzen A."/>
            <person name="Kuo A."/>
            <person name="Riley R."/>
            <person name="Mondo S."/>
            <person name="Labutti K."/>
            <person name="Haridas S."/>
            <person name="Pangalinan J."/>
            <person name="Salamov A.A."/>
            <person name="Simmons B.A."/>
            <person name="Magnuson J.K."/>
            <person name="Chen J."/>
            <person name="Drula E."/>
            <person name="Henrissat B."/>
            <person name="Wiebenga A."/>
            <person name="Lubbers R.J."/>
            <person name="Gomes A.C."/>
            <person name="Makela M.R."/>
            <person name="Stajich J."/>
            <person name="Grigoriev I.V."/>
            <person name="Mortensen U.H."/>
            <person name="De Vries R.P."/>
            <person name="Baker S.E."/>
            <person name="Andersen M.R."/>
        </authorList>
    </citation>
    <scope>NUCLEOTIDE SEQUENCE [LARGE SCALE GENOMIC DNA]</scope>
    <source>
        <strain evidence="3 4">CBS 123904</strain>
    </source>
</reference>
<dbReference type="Pfam" id="PF01636">
    <property type="entry name" value="APH"/>
    <property type="match status" value="1"/>
</dbReference>
<feature type="region of interest" description="Disordered" evidence="1">
    <location>
        <begin position="142"/>
        <end position="185"/>
    </location>
</feature>
<evidence type="ECO:0000256" key="1">
    <source>
        <dbReference type="SAM" id="MobiDB-lite"/>
    </source>
</evidence>
<dbReference type="InterPro" id="IPR002575">
    <property type="entry name" value="Aminoglycoside_PTrfase"/>
</dbReference>
<proteinExistence type="predicted"/>
<dbReference type="EMBL" id="JBFXLU010000031">
    <property type="protein sequence ID" value="KAL2851151.1"/>
    <property type="molecule type" value="Genomic_DNA"/>
</dbReference>
<keyword evidence="4" id="KW-1185">Reference proteome</keyword>
<evidence type="ECO:0000259" key="2">
    <source>
        <dbReference type="Pfam" id="PF01636"/>
    </source>
</evidence>
<feature type="compositionally biased region" description="Acidic residues" evidence="1">
    <location>
        <begin position="172"/>
        <end position="185"/>
    </location>
</feature>
<accession>A0ABR4KFU5</accession>
<dbReference type="InterPro" id="IPR011009">
    <property type="entry name" value="Kinase-like_dom_sf"/>
</dbReference>